<dbReference type="PANTHER" id="PTHR30514">
    <property type="entry name" value="GLUCOKINASE"/>
    <property type="match status" value="1"/>
</dbReference>
<dbReference type="InterPro" id="IPR046348">
    <property type="entry name" value="SIS_dom_sf"/>
</dbReference>
<evidence type="ECO:0000256" key="2">
    <source>
        <dbReference type="ARBA" id="ARBA00023125"/>
    </source>
</evidence>
<dbReference type="RefSeq" id="WP_107030226.1">
    <property type="nucleotide sequence ID" value="NZ_AP031432.1"/>
</dbReference>
<dbReference type="PROSITE" id="PS51071">
    <property type="entry name" value="HTH_RPIR"/>
    <property type="match status" value="1"/>
</dbReference>
<dbReference type="Gene3D" id="3.40.50.10490">
    <property type="entry name" value="Glucose-6-phosphate isomerase like protein, domain 1"/>
    <property type="match status" value="1"/>
</dbReference>
<evidence type="ECO:0000259" key="4">
    <source>
        <dbReference type="PROSITE" id="PS51071"/>
    </source>
</evidence>
<dbReference type="InterPro" id="IPR009057">
    <property type="entry name" value="Homeodomain-like_sf"/>
</dbReference>
<keyword evidence="1" id="KW-0805">Transcription regulation</keyword>
<dbReference type="GO" id="GO:0003700">
    <property type="term" value="F:DNA-binding transcription factor activity"/>
    <property type="evidence" value="ECO:0007669"/>
    <property type="project" value="InterPro"/>
</dbReference>
<organism evidence="6 7">
    <name type="scientific">Faecalibacillus intestinalis</name>
    <dbReference type="NCBI Taxonomy" id="1982626"/>
    <lineage>
        <taxon>Bacteria</taxon>
        <taxon>Bacillati</taxon>
        <taxon>Bacillota</taxon>
        <taxon>Erysipelotrichia</taxon>
        <taxon>Erysipelotrichales</taxon>
        <taxon>Coprobacillaceae</taxon>
        <taxon>Faecalibacillus</taxon>
    </lineage>
</organism>
<dbReference type="CDD" id="cd05013">
    <property type="entry name" value="SIS_RpiR"/>
    <property type="match status" value="1"/>
</dbReference>
<evidence type="ECO:0000256" key="3">
    <source>
        <dbReference type="ARBA" id="ARBA00023163"/>
    </source>
</evidence>
<accession>A0A2T3FX39</accession>
<comment type="caution">
    <text evidence="6">The sequence shown here is derived from an EMBL/GenBank/DDBJ whole genome shotgun (WGS) entry which is preliminary data.</text>
</comment>
<evidence type="ECO:0000313" key="7">
    <source>
        <dbReference type="Proteomes" id="UP000240974"/>
    </source>
</evidence>
<keyword evidence="2" id="KW-0238">DNA-binding</keyword>
<dbReference type="Pfam" id="PF01418">
    <property type="entry name" value="HTH_6"/>
    <property type="match status" value="1"/>
</dbReference>
<dbReference type="InterPro" id="IPR001347">
    <property type="entry name" value="SIS_dom"/>
</dbReference>
<dbReference type="Pfam" id="PF01380">
    <property type="entry name" value="SIS"/>
    <property type="match status" value="1"/>
</dbReference>
<dbReference type="AlphaFoldDB" id="A0A2T3FX39"/>
<dbReference type="EMBL" id="PYLQ01000015">
    <property type="protein sequence ID" value="PST39830.1"/>
    <property type="molecule type" value="Genomic_DNA"/>
</dbReference>
<dbReference type="InterPro" id="IPR000281">
    <property type="entry name" value="HTH_RpiR"/>
</dbReference>
<dbReference type="GO" id="GO:1901135">
    <property type="term" value="P:carbohydrate derivative metabolic process"/>
    <property type="evidence" value="ECO:0007669"/>
    <property type="project" value="InterPro"/>
</dbReference>
<keyword evidence="7" id="KW-1185">Reference proteome</keyword>
<evidence type="ECO:0000256" key="1">
    <source>
        <dbReference type="ARBA" id="ARBA00023015"/>
    </source>
</evidence>
<dbReference type="SUPFAM" id="SSF46689">
    <property type="entry name" value="Homeodomain-like"/>
    <property type="match status" value="1"/>
</dbReference>
<dbReference type="InterPro" id="IPR047640">
    <property type="entry name" value="RpiR-like"/>
</dbReference>
<dbReference type="InterPro" id="IPR036388">
    <property type="entry name" value="WH-like_DNA-bd_sf"/>
</dbReference>
<dbReference type="GO" id="GO:0097367">
    <property type="term" value="F:carbohydrate derivative binding"/>
    <property type="evidence" value="ECO:0007669"/>
    <property type="project" value="InterPro"/>
</dbReference>
<keyword evidence="3" id="KW-0804">Transcription</keyword>
<feature type="domain" description="SIS" evidence="5">
    <location>
        <begin position="124"/>
        <end position="279"/>
    </location>
</feature>
<dbReference type="Gene3D" id="1.10.10.10">
    <property type="entry name" value="Winged helix-like DNA-binding domain superfamily/Winged helix DNA-binding domain"/>
    <property type="match status" value="1"/>
</dbReference>
<evidence type="ECO:0000313" key="6">
    <source>
        <dbReference type="EMBL" id="PST39830.1"/>
    </source>
</evidence>
<proteinExistence type="predicted"/>
<feature type="domain" description="HTH rpiR-type" evidence="4">
    <location>
        <begin position="1"/>
        <end position="76"/>
    </location>
</feature>
<name>A0A2T3FX39_9FIRM</name>
<evidence type="ECO:0000259" key="5">
    <source>
        <dbReference type="PROSITE" id="PS51464"/>
    </source>
</evidence>
<dbReference type="Proteomes" id="UP000240974">
    <property type="component" value="Unassembled WGS sequence"/>
</dbReference>
<reference evidence="6 7" key="1">
    <citation type="journal article" date="2019" name="Int. J. Syst. Evol. Microbiol.">
        <title>Faecalibacillus intestinalis gen. nov., sp. nov. and Faecalibacillus faecis sp. nov., isolated from human faeces.</title>
        <authorList>
            <person name="Seo B."/>
            <person name="Jeon K."/>
            <person name="Baek I."/>
            <person name="Lee Y.M."/>
            <person name="Baek K."/>
            <person name="Ko G."/>
        </authorList>
    </citation>
    <scope>NUCLEOTIDE SEQUENCE [LARGE SCALE GENOMIC DNA]</scope>
    <source>
        <strain evidence="6 7">SNUG30099</strain>
    </source>
</reference>
<sequence>MMIIDKMKILDHLTIQEKYLVDYIINNQEDILKKNINELAKLSYTSSATISRLCKKLGFNGYKEFKYQYAAEYSHLLELKNDFKIEPFSSESSIDDALNKIELLHKRAIEYTKSLLDRQVIERIYQLIKNAKYIEIYGTGINFSLAEIYSLNFEEEGVISKAYNSLNPMHLQYLKQRKPNDTVCIYLTHTGQNKEMLKIAKDIRKFHAKSIVICDHKKREICKYCDETIVIMTTQNTTELSNAVYIASLQYVFNIFTSLKLISNYSYLEETTKAVDKFKMGE</sequence>
<protein>
    <submittedName>
        <fullName evidence="6">MurR/RpiR family transcriptional regulator</fullName>
    </submittedName>
</protein>
<dbReference type="SUPFAM" id="SSF53697">
    <property type="entry name" value="SIS domain"/>
    <property type="match status" value="1"/>
</dbReference>
<gene>
    <name evidence="6" type="ORF">C7U54_10105</name>
</gene>
<dbReference type="PROSITE" id="PS51464">
    <property type="entry name" value="SIS"/>
    <property type="match status" value="1"/>
</dbReference>
<dbReference type="PANTHER" id="PTHR30514:SF1">
    <property type="entry name" value="HTH-TYPE TRANSCRIPTIONAL REGULATOR HEXR-RELATED"/>
    <property type="match status" value="1"/>
</dbReference>
<dbReference type="GO" id="GO:0003677">
    <property type="term" value="F:DNA binding"/>
    <property type="evidence" value="ECO:0007669"/>
    <property type="project" value="UniProtKB-KW"/>
</dbReference>
<dbReference type="InterPro" id="IPR035472">
    <property type="entry name" value="RpiR-like_SIS"/>
</dbReference>